<dbReference type="CDD" id="cd19752">
    <property type="entry name" value="AKR_unchar"/>
    <property type="match status" value="1"/>
</dbReference>
<proteinExistence type="predicted"/>
<evidence type="ECO:0000313" key="3">
    <source>
        <dbReference type="Proteomes" id="UP000185669"/>
    </source>
</evidence>
<dbReference type="PANTHER" id="PTHR43364:SF6">
    <property type="entry name" value="OXIDOREDUCTASE-RELATED"/>
    <property type="match status" value="1"/>
</dbReference>
<dbReference type="EMBL" id="FTNC01000017">
    <property type="protein sequence ID" value="SIR24458.1"/>
    <property type="molecule type" value="Genomic_DNA"/>
</dbReference>
<dbReference type="InterPro" id="IPR050523">
    <property type="entry name" value="AKR_Detox_Biosynth"/>
</dbReference>
<dbReference type="OrthoDB" id="9804790at2"/>
<evidence type="ECO:0000313" key="2">
    <source>
        <dbReference type="EMBL" id="SIR24458.1"/>
    </source>
</evidence>
<feature type="domain" description="NADP-dependent oxidoreductase" evidence="1">
    <location>
        <begin position="16"/>
        <end position="312"/>
    </location>
</feature>
<dbReference type="Gene3D" id="3.20.20.100">
    <property type="entry name" value="NADP-dependent oxidoreductase domain"/>
    <property type="match status" value="1"/>
</dbReference>
<dbReference type="PANTHER" id="PTHR43364">
    <property type="entry name" value="NADH-SPECIFIC METHYLGLYOXAL REDUCTASE-RELATED"/>
    <property type="match status" value="1"/>
</dbReference>
<reference evidence="3" key="1">
    <citation type="submission" date="2017-01" db="EMBL/GenBank/DDBJ databases">
        <authorList>
            <person name="Varghese N."/>
            <person name="Submissions S."/>
        </authorList>
    </citation>
    <scope>NUCLEOTIDE SEQUENCE [LARGE SCALE GENOMIC DNA]</scope>
    <source>
        <strain evidence="3">ATCC 700103</strain>
    </source>
</reference>
<keyword evidence="3" id="KW-1185">Reference proteome</keyword>
<dbReference type="InterPro" id="IPR023210">
    <property type="entry name" value="NADP_OxRdtase_dom"/>
</dbReference>
<dbReference type="STRING" id="56779.SAMN05421834_11738"/>
<dbReference type="GO" id="GO:0005829">
    <property type="term" value="C:cytosol"/>
    <property type="evidence" value="ECO:0007669"/>
    <property type="project" value="TreeGrafter"/>
</dbReference>
<dbReference type="InterPro" id="IPR020471">
    <property type="entry name" value="AKR"/>
</dbReference>
<accession>A0A1N6ZCF5</accession>
<dbReference type="PROSITE" id="PS51257">
    <property type="entry name" value="PROKAR_LIPOPROTEIN"/>
    <property type="match status" value="1"/>
</dbReference>
<dbReference type="PRINTS" id="PR00069">
    <property type="entry name" value="ALDKETRDTASE"/>
</dbReference>
<dbReference type="GO" id="GO:0016491">
    <property type="term" value="F:oxidoreductase activity"/>
    <property type="evidence" value="ECO:0007669"/>
    <property type="project" value="InterPro"/>
</dbReference>
<dbReference type="InterPro" id="IPR036812">
    <property type="entry name" value="NAD(P)_OxRdtase_dom_sf"/>
</dbReference>
<dbReference type="Proteomes" id="UP000185669">
    <property type="component" value="Unassembled WGS sequence"/>
</dbReference>
<name>A0A1N6ZCF5_9FIRM</name>
<dbReference type="Pfam" id="PF00248">
    <property type="entry name" value="Aldo_ket_red"/>
    <property type="match status" value="1"/>
</dbReference>
<dbReference type="RefSeq" id="WP_076545546.1">
    <property type="nucleotide sequence ID" value="NZ_FTNC01000017.1"/>
</dbReference>
<organism evidence="2 3">
    <name type="scientific">Halanaerobium kushneri</name>
    <dbReference type="NCBI Taxonomy" id="56779"/>
    <lineage>
        <taxon>Bacteria</taxon>
        <taxon>Bacillati</taxon>
        <taxon>Bacillota</taxon>
        <taxon>Clostridia</taxon>
        <taxon>Halanaerobiales</taxon>
        <taxon>Halanaerobiaceae</taxon>
        <taxon>Halanaerobium</taxon>
    </lineage>
</organism>
<evidence type="ECO:0000259" key="1">
    <source>
        <dbReference type="Pfam" id="PF00248"/>
    </source>
</evidence>
<protein>
    <submittedName>
        <fullName evidence="2">Predicted oxidoreductase</fullName>
    </submittedName>
</protein>
<dbReference type="SUPFAM" id="SSF51430">
    <property type="entry name" value="NAD(P)-linked oxidoreductase"/>
    <property type="match status" value="1"/>
</dbReference>
<sequence>MEKIQLGNTGLQVSQMGLGCLYFGARDSKEKSFRRMDQYLAAGGNFFDTANMYSHWISDQTQGGESEKMIGKWLKDRNNRTEIILASKVGFPYPGTEYGTTKEQIKEECHRSLERLGTDYLDLYYAHTDDFNTPMEETLEAFNELITEGKVRAIGASNFKAWRLERARQIAEKNHWQSYSAIQQRYSYLRPKSGWDFGDQVAANQDLFGFVEDTGISLVAYSPLLQGAYTNPNKEFKKQYQGPDTDKRLAVLDEIAAETGATRNQLVYYWLMNREPKAIPLIAATTDEQFKEAVGSLKLDLSKEMLKAMTEAKF</sequence>
<dbReference type="AlphaFoldDB" id="A0A1N6ZCF5"/>
<gene>
    <name evidence="2" type="ORF">SAMN05421834_11738</name>
</gene>